<organism evidence="2 3">
    <name type="scientific">Capnocytophaga stomatis</name>
    <dbReference type="NCBI Taxonomy" id="1848904"/>
    <lineage>
        <taxon>Bacteria</taxon>
        <taxon>Pseudomonadati</taxon>
        <taxon>Bacteroidota</taxon>
        <taxon>Flavobacteriia</taxon>
        <taxon>Flavobacteriales</taxon>
        <taxon>Flavobacteriaceae</taxon>
        <taxon>Capnocytophaga</taxon>
    </lineage>
</organism>
<dbReference type="Gene3D" id="2.60.120.10">
    <property type="entry name" value="Jelly Rolls"/>
    <property type="match status" value="1"/>
</dbReference>
<accession>A0A250G1R6</accession>
<dbReference type="EMBL" id="CP022387">
    <property type="protein sequence ID" value="ATA90127.1"/>
    <property type="molecule type" value="Genomic_DNA"/>
</dbReference>
<dbReference type="Proteomes" id="UP000217348">
    <property type="component" value="Chromosome"/>
</dbReference>
<reference evidence="3" key="1">
    <citation type="submission" date="2017-06" db="EMBL/GenBank/DDBJ databases">
        <title>Capnocytophaga spp. assemblies.</title>
        <authorList>
            <person name="Gulvik C.A."/>
        </authorList>
    </citation>
    <scope>NUCLEOTIDE SEQUENCE [LARGE SCALE GENOMIC DNA]</scope>
    <source>
        <strain evidence="3">H2177</strain>
    </source>
</reference>
<dbReference type="RefSeq" id="WP_095896674.1">
    <property type="nucleotide sequence ID" value="NZ_CP022387.1"/>
</dbReference>
<dbReference type="InterPro" id="IPR000595">
    <property type="entry name" value="cNMP-bd_dom"/>
</dbReference>
<evidence type="ECO:0000259" key="1">
    <source>
        <dbReference type="PROSITE" id="PS50042"/>
    </source>
</evidence>
<dbReference type="InterPro" id="IPR014710">
    <property type="entry name" value="RmlC-like_jellyroll"/>
</dbReference>
<dbReference type="KEGG" id="csto:CGC58_10570"/>
<dbReference type="PROSITE" id="PS50042">
    <property type="entry name" value="CNMP_BINDING_3"/>
    <property type="match status" value="1"/>
</dbReference>
<proteinExistence type="predicted"/>
<dbReference type="Pfam" id="PF00027">
    <property type="entry name" value="cNMP_binding"/>
    <property type="match status" value="1"/>
</dbReference>
<dbReference type="OrthoDB" id="663011at2"/>
<name>A0A250G1R6_9FLAO</name>
<evidence type="ECO:0000313" key="3">
    <source>
        <dbReference type="Proteomes" id="UP000217348"/>
    </source>
</evidence>
<protein>
    <submittedName>
        <fullName evidence="2">Cyclic nucleotide-binding protein</fullName>
    </submittedName>
</protein>
<sequence>MEKFIDYIQSLVPNCSVAPLDLEDFFSLKSLAKGEILLSKGSICKHYYFVNQGVLKIYYFNDLGEERTSWVAFEGYFFTELESFIKGTPSRYEIIATETTEVLQIHKAHIDLLIEKYDWFAKFLFYNQQETILNLTKIIELFQNQSAKDRYKALFSYPDFIKKVKQKDLASMLGMSKYSMSRVRKER</sequence>
<gene>
    <name evidence="2" type="ORF">CGC58_10570</name>
</gene>
<dbReference type="CDD" id="cd00038">
    <property type="entry name" value="CAP_ED"/>
    <property type="match status" value="1"/>
</dbReference>
<evidence type="ECO:0000313" key="2">
    <source>
        <dbReference type="EMBL" id="ATA90127.1"/>
    </source>
</evidence>
<feature type="domain" description="Cyclic nucleotide-binding" evidence="1">
    <location>
        <begin position="21"/>
        <end position="114"/>
    </location>
</feature>
<dbReference type="AlphaFoldDB" id="A0A250G1R6"/>
<dbReference type="InterPro" id="IPR018490">
    <property type="entry name" value="cNMP-bd_dom_sf"/>
</dbReference>
<dbReference type="SUPFAM" id="SSF51206">
    <property type="entry name" value="cAMP-binding domain-like"/>
    <property type="match status" value="1"/>
</dbReference>